<dbReference type="EMBL" id="AGEF01000009">
    <property type="protein sequence ID" value="EHR32966.1"/>
    <property type="molecule type" value="Genomic_DNA"/>
</dbReference>
<sequence>MKNVLKVYNVKTKLSKKSVQADSAPTAHSDYLVIIII</sequence>
<name>H3NEV1_9LACT</name>
<dbReference type="Proteomes" id="UP000003599">
    <property type="component" value="Unassembled WGS sequence"/>
</dbReference>
<organism evidence="1 2">
    <name type="scientific">Dolosigranulum pigrum ATCC 51524</name>
    <dbReference type="NCBI Taxonomy" id="883103"/>
    <lineage>
        <taxon>Bacteria</taxon>
        <taxon>Bacillati</taxon>
        <taxon>Bacillota</taxon>
        <taxon>Bacilli</taxon>
        <taxon>Lactobacillales</taxon>
        <taxon>Carnobacteriaceae</taxon>
        <taxon>Dolosigranulum</taxon>
    </lineage>
</organism>
<reference evidence="1 2" key="1">
    <citation type="submission" date="2012-01" db="EMBL/GenBank/DDBJ databases">
        <title>The Genome Sequence of Dolosigranulum pigrum ATCC 51524.</title>
        <authorList>
            <consortium name="The Broad Institute Genome Sequencing Platform"/>
            <person name="Earl A."/>
            <person name="Ward D."/>
            <person name="Feldgarden M."/>
            <person name="Gevers D."/>
            <person name="Huys G."/>
            <person name="Young S.K."/>
            <person name="Zeng Q."/>
            <person name="Gargeya S."/>
            <person name="Fitzgerald M."/>
            <person name="Haas B."/>
            <person name="Abouelleil A."/>
            <person name="Alvarado L."/>
            <person name="Arachchi H.M."/>
            <person name="Berlin A."/>
            <person name="Chapman S.B."/>
            <person name="Gearin G."/>
            <person name="Goldberg J."/>
            <person name="Griggs A."/>
            <person name="Gujja S."/>
            <person name="Hansen M."/>
            <person name="Heiman D."/>
            <person name="Howarth C."/>
            <person name="Larimer J."/>
            <person name="Lui A."/>
            <person name="MacDonald P.J.P."/>
            <person name="McCowen C."/>
            <person name="Montmayeur A."/>
            <person name="Murphy C."/>
            <person name="Neiman D."/>
            <person name="Pearson M."/>
            <person name="Priest M."/>
            <person name="Roberts A."/>
            <person name="Saif S."/>
            <person name="Shea T."/>
            <person name="Sisk P."/>
            <person name="Stolte C."/>
            <person name="Sykes S."/>
            <person name="Wortman J."/>
            <person name="Nusbaum C."/>
            <person name="Birren B."/>
        </authorList>
    </citation>
    <scope>NUCLEOTIDE SEQUENCE [LARGE SCALE GENOMIC DNA]</scope>
    <source>
        <strain evidence="1 2">ATCC 51524</strain>
    </source>
</reference>
<keyword evidence="2" id="KW-1185">Reference proteome</keyword>
<accession>H3NEV1</accession>
<proteinExistence type="predicted"/>
<protein>
    <submittedName>
        <fullName evidence="1">Uncharacterized protein</fullName>
    </submittedName>
</protein>
<comment type="caution">
    <text evidence="1">The sequence shown here is derived from an EMBL/GenBank/DDBJ whole genome shotgun (WGS) entry which is preliminary data.</text>
</comment>
<dbReference type="HOGENOM" id="CLU_3342960_0_0_9"/>
<evidence type="ECO:0000313" key="1">
    <source>
        <dbReference type="EMBL" id="EHR32966.1"/>
    </source>
</evidence>
<evidence type="ECO:0000313" key="2">
    <source>
        <dbReference type="Proteomes" id="UP000003599"/>
    </source>
</evidence>
<dbReference type="AlphaFoldDB" id="H3NEV1"/>
<gene>
    <name evidence="1" type="ORF">HMPREF9703_01082</name>
</gene>